<name>X1I926_9ZZZZ</name>
<proteinExistence type="predicted"/>
<reference evidence="1" key="1">
    <citation type="journal article" date="2014" name="Front. Microbiol.">
        <title>High frequency of phylogenetically diverse reductive dehalogenase-homologous genes in deep subseafloor sedimentary metagenomes.</title>
        <authorList>
            <person name="Kawai M."/>
            <person name="Futagami T."/>
            <person name="Toyoda A."/>
            <person name="Takaki Y."/>
            <person name="Nishi S."/>
            <person name="Hori S."/>
            <person name="Arai W."/>
            <person name="Tsubouchi T."/>
            <person name="Morono Y."/>
            <person name="Uchiyama I."/>
            <person name="Ito T."/>
            <person name="Fujiyama A."/>
            <person name="Inagaki F."/>
            <person name="Takami H."/>
        </authorList>
    </citation>
    <scope>NUCLEOTIDE SEQUENCE</scope>
    <source>
        <strain evidence="1">Expedition CK06-06</strain>
    </source>
</reference>
<comment type="caution">
    <text evidence="1">The sequence shown here is derived from an EMBL/GenBank/DDBJ whole genome shotgun (WGS) entry which is preliminary data.</text>
</comment>
<dbReference type="EMBL" id="BARU01022199">
    <property type="protein sequence ID" value="GAH54063.1"/>
    <property type="molecule type" value="Genomic_DNA"/>
</dbReference>
<gene>
    <name evidence="1" type="ORF">S03H2_36200</name>
</gene>
<dbReference type="AlphaFoldDB" id="X1I926"/>
<organism evidence="1">
    <name type="scientific">marine sediment metagenome</name>
    <dbReference type="NCBI Taxonomy" id="412755"/>
    <lineage>
        <taxon>unclassified sequences</taxon>
        <taxon>metagenomes</taxon>
        <taxon>ecological metagenomes</taxon>
    </lineage>
</organism>
<protein>
    <submittedName>
        <fullName evidence="1">Uncharacterized protein</fullName>
    </submittedName>
</protein>
<accession>X1I926</accession>
<sequence length="61" mass="6416">MTGGQLYLTNEGFFMSIYSNPPTELIRADKGGSIPIWLNGEDKSTTVGMAATASIPVPVGI</sequence>
<evidence type="ECO:0000313" key="1">
    <source>
        <dbReference type="EMBL" id="GAH54063.1"/>
    </source>
</evidence>